<accession>A0ABV7KE46</accession>
<feature type="transmembrane region" description="Helical" evidence="6">
    <location>
        <begin position="287"/>
        <end position="312"/>
    </location>
</feature>
<keyword evidence="4 6" id="KW-1133">Transmembrane helix</keyword>
<dbReference type="GO" id="GO:0016787">
    <property type="term" value="F:hydrolase activity"/>
    <property type="evidence" value="ECO:0007669"/>
    <property type="project" value="UniProtKB-KW"/>
</dbReference>
<dbReference type="InterPro" id="IPR043428">
    <property type="entry name" value="LivM-like"/>
</dbReference>
<feature type="domain" description="AB hydrolase-1" evidence="7">
    <location>
        <begin position="369"/>
        <end position="599"/>
    </location>
</feature>
<feature type="transmembrane region" description="Helical" evidence="6">
    <location>
        <begin position="61"/>
        <end position="80"/>
    </location>
</feature>
<keyword evidence="5 6" id="KW-0472">Membrane</keyword>
<organism evidence="8 9">
    <name type="scientific">Aquamicrobium soli</name>
    <dbReference type="NCBI Taxonomy" id="1811518"/>
    <lineage>
        <taxon>Bacteria</taxon>
        <taxon>Pseudomonadati</taxon>
        <taxon>Pseudomonadota</taxon>
        <taxon>Alphaproteobacteria</taxon>
        <taxon>Hyphomicrobiales</taxon>
        <taxon>Phyllobacteriaceae</taxon>
        <taxon>Aquamicrobium</taxon>
    </lineage>
</organism>
<reference evidence="9" key="1">
    <citation type="journal article" date="2019" name="Int. J. Syst. Evol. Microbiol.">
        <title>The Global Catalogue of Microorganisms (GCM) 10K type strain sequencing project: providing services to taxonomists for standard genome sequencing and annotation.</title>
        <authorList>
            <consortium name="The Broad Institute Genomics Platform"/>
            <consortium name="The Broad Institute Genome Sequencing Center for Infectious Disease"/>
            <person name="Wu L."/>
            <person name="Ma J."/>
        </authorList>
    </citation>
    <scope>NUCLEOTIDE SEQUENCE [LARGE SCALE GENOMIC DNA]</scope>
    <source>
        <strain evidence="9">KCTC 52165</strain>
    </source>
</reference>
<name>A0ABV7KE46_9HYPH</name>
<feature type="transmembrane region" description="Helical" evidence="6">
    <location>
        <begin position="216"/>
        <end position="236"/>
    </location>
</feature>
<sequence>MRYNPSFVRGSGFIPVLLALAVLALLPLLTSSMYLRHLLVLAFVFGIVASSWDLSLGYGGLFNFAHVALFTIGTYAFGLIGQTLGLSPWLGIALAGVAAGLVAAVITLPILRLSGIYIVLVTIAASQVLYQIVISQSDITGGTSGMVSLPALNLFGYRFNRGGKIGYYYLALMMLVGSTIILYKITRSRYGRAIVAMRDHKYYAISRGMSETRIRLFTLTVSAALSGMAGGFYGSYMRVASPDNFGLGLLGLLLSMLLLGGAGTIWGPILAAFFVTMVSEVFAAYGAWRNIIMSLLLIVILIFYPGGLWALLQTLREAFAVARSQATASLRRRFGLQSREAMTGARETLIPTRHGRIAVADTGGDKPALLLIHGNSSAKEVFANQFKAFCGRYRVVSFDLPGHGVSDNADPEKDYSVEAFADVAEDVLEALGVQNPCVFGWSLGGYIAIELAARGYPVRALAISGTPPLRVVPEDVGRAYDATSHFVLASKLFLSPAEARDFATSTTAAKGPETIHLHRAVRRTDGRARAYTLGKLQIVDWPRQMRFLRSTATPFAILNGSNDPFLNHRYFRDLKLEQWTGEPDDIEDGKHAPFLLKPEIFNKKLAAFLHATEAASRRDADVVA</sequence>
<evidence type="ECO:0000313" key="8">
    <source>
        <dbReference type="EMBL" id="MFC3207281.1"/>
    </source>
</evidence>
<evidence type="ECO:0000256" key="2">
    <source>
        <dbReference type="ARBA" id="ARBA00022475"/>
    </source>
</evidence>
<evidence type="ECO:0000256" key="5">
    <source>
        <dbReference type="ARBA" id="ARBA00023136"/>
    </source>
</evidence>
<keyword evidence="3 6" id="KW-0812">Transmembrane</keyword>
<feature type="transmembrane region" description="Helical" evidence="6">
    <location>
        <begin position="86"/>
        <end position="108"/>
    </location>
</feature>
<dbReference type="Proteomes" id="UP001595583">
    <property type="component" value="Unassembled WGS sequence"/>
</dbReference>
<dbReference type="InterPro" id="IPR001851">
    <property type="entry name" value="ABC_transp_permease"/>
</dbReference>
<dbReference type="RefSeq" id="WP_378221311.1">
    <property type="nucleotide sequence ID" value="NZ_JBHRTK010000012.1"/>
</dbReference>
<feature type="transmembrane region" description="Helical" evidence="6">
    <location>
        <begin position="248"/>
        <end position="275"/>
    </location>
</feature>
<evidence type="ECO:0000256" key="3">
    <source>
        <dbReference type="ARBA" id="ARBA00022692"/>
    </source>
</evidence>
<keyword evidence="2" id="KW-1003">Cell membrane</keyword>
<dbReference type="CDD" id="cd06581">
    <property type="entry name" value="TM_PBP1_LivM_like"/>
    <property type="match status" value="1"/>
</dbReference>
<feature type="transmembrane region" description="Helical" evidence="6">
    <location>
        <begin position="35"/>
        <end position="54"/>
    </location>
</feature>
<comment type="subcellular location">
    <subcellularLocation>
        <location evidence="1">Cell membrane</location>
        <topology evidence="1">Multi-pass membrane protein</topology>
    </subcellularLocation>
</comment>
<dbReference type="InterPro" id="IPR000073">
    <property type="entry name" value="AB_hydrolase_1"/>
</dbReference>
<dbReference type="Pfam" id="PF02653">
    <property type="entry name" value="BPD_transp_2"/>
    <property type="match status" value="1"/>
</dbReference>
<dbReference type="EMBL" id="JBHRTK010000012">
    <property type="protein sequence ID" value="MFC3207281.1"/>
    <property type="molecule type" value="Genomic_DNA"/>
</dbReference>
<gene>
    <name evidence="8" type="ORF">ACFOHJ_13720</name>
</gene>
<dbReference type="PANTHER" id="PTHR30482">
    <property type="entry name" value="HIGH-AFFINITY BRANCHED-CHAIN AMINO ACID TRANSPORT SYSTEM PERMEASE"/>
    <property type="match status" value="1"/>
</dbReference>
<evidence type="ECO:0000256" key="6">
    <source>
        <dbReference type="SAM" id="Phobius"/>
    </source>
</evidence>
<evidence type="ECO:0000313" key="9">
    <source>
        <dbReference type="Proteomes" id="UP001595583"/>
    </source>
</evidence>
<dbReference type="SUPFAM" id="SSF53474">
    <property type="entry name" value="alpha/beta-Hydrolases"/>
    <property type="match status" value="1"/>
</dbReference>
<dbReference type="PANTHER" id="PTHR30482:SF10">
    <property type="entry name" value="HIGH-AFFINITY BRANCHED-CHAIN AMINO ACID TRANSPORT PROTEIN BRAE"/>
    <property type="match status" value="1"/>
</dbReference>
<keyword evidence="9" id="KW-1185">Reference proteome</keyword>
<feature type="transmembrane region" description="Helical" evidence="6">
    <location>
        <begin position="115"/>
        <end position="134"/>
    </location>
</feature>
<comment type="caution">
    <text evidence="8">The sequence shown here is derived from an EMBL/GenBank/DDBJ whole genome shotgun (WGS) entry which is preliminary data.</text>
</comment>
<feature type="transmembrane region" description="Helical" evidence="6">
    <location>
        <begin position="165"/>
        <end position="183"/>
    </location>
</feature>
<dbReference type="InterPro" id="IPR029058">
    <property type="entry name" value="AB_hydrolase_fold"/>
</dbReference>
<evidence type="ECO:0000259" key="7">
    <source>
        <dbReference type="Pfam" id="PF12697"/>
    </source>
</evidence>
<feature type="transmembrane region" description="Helical" evidence="6">
    <location>
        <begin position="12"/>
        <end position="29"/>
    </location>
</feature>
<dbReference type="Gene3D" id="3.40.50.1820">
    <property type="entry name" value="alpha/beta hydrolase"/>
    <property type="match status" value="1"/>
</dbReference>
<proteinExistence type="predicted"/>
<evidence type="ECO:0000256" key="1">
    <source>
        <dbReference type="ARBA" id="ARBA00004651"/>
    </source>
</evidence>
<keyword evidence="8" id="KW-0378">Hydrolase</keyword>
<protein>
    <submittedName>
        <fullName evidence="8">Alpha/beta fold hydrolase</fullName>
    </submittedName>
</protein>
<evidence type="ECO:0000256" key="4">
    <source>
        <dbReference type="ARBA" id="ARBA00022989"/>
    </source>
</evidence>
<dbReference type="Pfam" id="PF12697">
    <property type="entry name" value="Abhydrolase_6"/>
    <property type="match status" value="1"/>
</dbReference>